<feature type="domain" description="OB-fold nucleic acid binding" evidence="9">
    <location>
        <begin position="20"/>
        <end position="113"/>
    </location>
</feature>
<keyword evidence="1 5" id="KW-0963">Cytoplasm</keyword>
<evidence type="ECO:0000256" key="7">
    <source>
        <dbReference type="SAM" id="MobiDB-lite"/>
    </source>
</evidence>
<name>V4R4L7_9CAUL</name>
<dbReference type="GO" id="GO:0009318">
    <property type="term" value="C:exodeoxyribonuclease VII complex"/>
    <property type="evidence" value="ECO:0007669"/>
    <property type="project" value="UniProtKB-UniRule"/>
</dbReference>
<comment type="catalytic activity">
    <reaction evidence="5 6">
        <text>Exonucleolytic cleavage in either 5'- to 3'- or 3'- to 5'-direction to yield nucleoside 5'-phosphates.</text>
        <dbReference type="EC" id="3.1.11.6"/>
    </reaction>
</comment>
<accession>V4R4L7</accession>
<comment type="function">
    <text evidence="5">Bidirectionally degrades single-stranded DNA into large acid-insoluble oligonucleotides, which are then degraded further into small acid-soluble oligonucleotides.</text>
</comment>
<keyword evidence="3 5" id="KW-0378">Hydrolase</keyword>
<evidence type="ECO:0000313" key="10">
    <source>
        <dbReference type="EMBL" id="ESQ86423.1"/>
    </source>
</evidence>
<dbReference type="InterPro" id="IPR003753">
    <property type="entry name" value="Exonuc_VII_L"/>
</dbReference>
<dbReference type="NCBIfam" id="TIGR00237">
    <property type="entry name" value="xseA"/>
    <property type="match status" value="1"/>
</dbReference>
<evidence type="ECO:0000256" key="2">
    <source>
        <dbReference type="ARBA" id="ARBA00022722"/>
    </source>
</evidence>
<proteinExistence type="inferred from homology"/>
<evidence type="ECO:0000256" key="4">
    <source>
        <dbReference type="ARBA" id="ARBA00022839"/>
    </source>
</evidence>
<dbReference type="AlphaFoldDB" id="V4R4L7"/>
<dbReference type="EC" id="3.1.11.6" evidence="5"/>
<dbReference type="GO" id="GO:0003676">
    <property type="term" value="F:nucleic acid binding"/>
    <property type="evidence" value="ECO:0007669"/>
    <property type="project" value="InterPro"/>
</dbReference>
<comment type="caution">
    <text evidence="10">The sequence shown here is derived from an EMBL/GenBank/DDBJ whole genome shotgun (WGS) entry which is preliminary data.</text>
</comment>
<comment type="subunit">
    <text evidence="5">Heterooligomer composed of large and small subunits.</text>
</comment>
<dbReference type="eggNOG" id="COG1570">
    <property type="taxonomic scope" value="Bacteria"/>
</dbReference>
<dbReference type="Proteomes" id="UP000017837">
    <property type="component" value="Unassembled WGS sequence"/>
</dbReference>
<keyword evidence="4 5" id="KW-0269">Exonuclease</keyword>
<feature type="region of interest" description="Disordered" evidence="7">
    <location>
        <begin position="498"/>
        <end position="538"/>
    </location>
</feature>
<reference evidence="10 11" key="1">
    <citation type="journal article" date="2014" name="Nature">
        <title>Sequential evolution of bacterial morphology by co-option of a developmental regulator.</title>
        <authorList>
            <person name="Jiang C."/>
            <person name="Brown P.J."/>
            <person name="Ducret A."/>
            <person name="Brun Y.V."/>
        </authorList>
    </citation>
    <scope>NUCLEOTIDE SEQUENCE [LARGE SCALE GENOMIC DNA]</scope>
    <source>
        <strain evidence="10 11">DSM 16100</strain>
    </source>
</reference>
<evidence type="ECO:0000259" key="9">
    <source>
        <dbReference type="Pfam" id="PF13742"/>
    </source>
</evidence>
<dbReference type="InterPro" id="IPR025824">
    <property type="entry name" value="OB-fold_nuc-bd_dom"/>
</dbReference>
<comment type="subcellular location">
    <subcellularLocation>
        <location evidence="5 6">Cytoplasm</location>
    </subcellularLocation>
</comment>
<dbReference type="HAMAP" id="MF_00378">
    <property type="entry name" value="Exonuc_7_L"/>
    <property type="match status" value="1"/>
</dbReference>
<sequence length="538" mass="58635">MADDLLPPESTNAQSNAAAYSVSELAGALKRTLETTYDHVRLRGEVSKVTRHASGHVYLTIKDDKAAIDGVIWKGNVSRLQAQPEHGLEVIVTGKITTFPASSKYQIVIEAMEVAGVGALLAQLDRIKKKLHAEGLFDPALKKALPYAPRTIGVITSPTGAVIRDILHRIRDRWPCRVIVWPVVVQGETAAPQVIHALRGFHTDPALPRPDVIIVARGGGSVEDLWAFNNEDLARTVHACTIPIISAVGHETDTTLIDYVSDRRAPTPTGAAEMATPVLGELRAFTADLERRRQGTMARLLETRRERLTMLARALPKPLDLIDSAQQRLDYVAHRLGGGLLQNLNLHQTAYVRVSGRFSPGLLERPRQLKHTQLAQLAHRLDLAVARRVTLAESHARLPSLTTRMDAALTRTVTRSGERLPELAKRLGEAMTRTLSQRTEQLKRLEQLRVSLDPDRPLNTGFARVNRADGALVTSPAGIAPGEALVLTFKNHETLGVIAHGDGPPPVAARSEAPKPHPSHKPASAKPKPPSPDQGSLF</sequence>
<evidence type="ECO:0000259" key="8">
    <source>
        <dbReference type="Pfam" id="PF02601"/>
    </source>
</evidence>
<feature type="domain" description="Exonuclease VII large subunit C-terminal" evidence="8">
    <location>
        <begin position="136"/>
        <end position="492"/>
    </location>
</feature>
<dbReference type="EMBL" id="AWGB01000056">
    <property type="protein sequence ID" value="ESQ86423.1"/>
    <property type="molecule type" value="Genomic_DNA"/>
</dbReference>
<dbReference type="Pfam" id="PF13742">
    <property type="entry name" value="tRNA_anti_2"/>
    <property type="match status" value="1"/>
</dbReference>
<dbReference type="GO" id="GO:0008855">
    <property type="term" value="F:exodeoxyribonuclease VII activity"/>
    <property type="evidence" value="ECO:0007669"/>
    <property type="project" value="UniProtKB-UniRule"/>
</dbReference>
<comment type="similarity">
    <text evidence="5 6">Belongs to the XseA family.</text>
</comment>
<evidence type="ECO:0000313" key="11">
    <source>
        <dbReference type="Proteomes" id="UP000017837"/>
    </source>
</evidence>
<keyword evidence="2 5" id="KW-0540">Nuclease</keyword>
<protein>
    <recommendedName>
        <fullName evidence="5">Exodeoxyribonuclease 7 large subunit</fullName>
        <ecNumber evidence="5">3.1.11.6</ecNumber>
    </recommendedName>
    <alternativeName>
        <fullName evidence="5">Exodeoxyribonuclease VII large subunit</fullName>
        <shortName evidence="5">Exonuclease VII large subunit</shortName>
    </alternativeName>
</protein>
<evidence type="ECO:0000256" key="6">
    <source>
        <dbReference type="RuleBase" id="RU004355"/>
    </source>
</evidence>
<dbReference type="PANTHER" id="PTHR30008">
    <property type="entry name" value="EXODEOXYRIBONUCLEASE 7 LARGE SUBUNIT"/>
    <property type="match status" value="1"/>
</dbReference>
<gene>
    <name evidence="5" type="primary">xseA</name>
    <name evidence="10" type="ORF">ABENE_18520</name>
</gene>
<dbReference type="Pfam" id="PF02601">
    <property type="entry name" value="Exonuc_VII_L"/>
    <property type="match status" value="1"/>
</dbReference>
<dbReference type="GO" id="GO:0006308">
    <property type="term" value="P:DNA catabolic process"/>
    <property type="evidence" value="ECO:0007669"/>
    <property type="project" value="UniProtKB-UniRule"/>
</dbReference>
<dbReference type="STRING" id="1121022.GCA_000376105_03495"/>
<evidence type="ECO:0000256" key="1">
    <source>
        <dbReference type="ARBA" id="ARBA00022490"/>
    </source>
</evidence>
<dbReference type="OrthoDB" id="9802795at2"/>
<dbReference type="PANTHER" id="PTHR30008:SF0">
    <property type="entry name" value="EXODEOXYRIBONUCLEASE 7 LARGE SUBUNIT"/>
    <property type="match status" value="1"/>
</dbReference>
<organism evidence="10 11">
    <name type="scientific">Asticcacaulis benevestitus DSM 16100 = ATCC BAA-896</name>
    <dbReference type="NCBI Taxonomy" id="1121022"/>
    <lineage>
        <taxon>Bacteria</taxon>
        <taxon>Pseudomonadati</taxon>
        <taxon>Pseudomonadota</taxon>
        <taxon>Alphaproteobacteria</taxon>
        <taxon>Caulobacterales</taxon>
        <taxon>Caulobacteraceae</taxon>
        <taxon>Asticcacaulis</taxon>
    </lineage>
</organism>
<dbReference type="PATRIC" id="fig|1121022.4.peg.3789"/>
<evidence type="ECO:0000256" key="5">
    <source>
        <dbReference type="HAMAP-Rule" id="MF_00378"/>
    </source>
</evidence>
<dbReference type="RefSeq" id="WP_018083170.1">
    <property type="nucleotide sequence ID" value="NZ_AQWM01000025.1"/>
</dbReference>
<keyword evidence="11" id="KW-1185">Reference proteome</keyword>
<dbReference type="InterPro" id="IPR020579">
    <property type="entry name" value="Exonuc_VII_lsu_C"/>
</dbReference>
<dbReference type="CDD" id="cd04489">
    <property type="entry name" value="ExoVII_LU_OBF"/>
    <property type="match status" value="1"/>
</dbReference>
<dbReference type="GO" id="GO:0005737">
    <property type="term" value="C:cytoplasm"/>
    <property type="evidence" value="ECO:0007669"/>
    <property type="project" value="UniProtKB-SubCell"/>
</dbReference>
<evidence type="ECO:0000256" key="3">
    <source>
        <dbReference type="ARBA" id="ARBA00022801"/>
    </source>
</evidence>